<evidence type="ECO:0000313" key="4">
    <source>
        <dbReference type="Proteomes" id="UP000638648"/>
    </source>
</evidence>
<dbReference type="PROSITE" id="PS51257">
    <property type="entry name" value="PROKAR_LIPOPROTEIN"/>
    <property type="match status" value="1"/>
</dbReference>
<gene>
    <name evidence="3" type="ORF">HEB94_000196</name>
</gene>
<keyword evidence="2" id="KW-0732">Signal</keyword>
<protein>
    <submittedName>
        <fullName evidence="3">Membrane protein</fullName>
    </submittedName>
</protein>
<feature type="signal peptide" evidence="2">
    <location>
        <begin position="1"/>
        <end position="25"/>
    </location>
</feature>
<comment type="caution">
    <text evidence="3">The sequence shown here is derived from an EMBL/GenBank/DDBJ whole genome shotgun (WGS) entry which is preliminary data.</text>
</comment>
<accession>A0A927RHD9</accession>
<feature type="compositionally biased region" description="Basic and acidic residues" evidence="1">
    <location>
        <begin position="143"/>
        <end position="174"/>
    </location>
</feature>
<sequence length="191" mass="20743">MRVAGLGLSLLLVAGCSGASAPAEAVPALGSILGRVDRAIAGKQFDQARQELDRLVQTTLEAREAGDLDSAQAEPILAAVISLTTKLPRPQPADDKMREELEKEREKLEKELEAEKKKLAESKEEAANKQEETRQGDPQQGEPQHEEPQHEDKNKEDKKKQDKRGGDEGGKEEGGGNGRSSKHRPDDGHGN</sequence>
<reference evidence="3" key="1">
    <citation type="submission" date="2020-10" db="EMBL/GenBank/DDBJ databases">
        <title>Sequencing the genomes of 1000 actinobacteria strains.</title>
        <authorList>
            <person name="Klenk H.-P."/>
        </authorList>
    </citation>
    <scope>NUCLEOTIDE SEQUENCE</scope>
    <source>
        <strain evidence="3">DSM 45354</strain>
    </source>
</reference>
<feature type="compositionally biased region" description="Basic and acidic residues" evidence="1">
    <location>
        <begin position="92"/>
        <end position="135"/>
    </location>
</feature>
<feature type="region of interest" description="Disordered" evidence="1">
    <location>
        <begin position="86"/>
        <end position="191"/>
    </location>
</feature>
<dbReference type="RefSeq" id="WP_192748205.1">
    <property type="nucleotide sequence ID" value="NZ_BAABJL010000249.1"/>
</dbReference>
<evidence type="ECO:0000313" key="3">
    <source>
        <dbReference type="EMBL" id="MBE1603348.1"/>
    </source>
</evidence>
<dbReference type="EMBL" id="JADBEM010000001">
    <property type="protein sequence ID" value="MBE1603348.1"/>
    <property type="molecule type" value="Genomic_DNA"/>
</dbReference>
<organism evidence="3 4">
    <name type="scientific">Actinopolymorpha pittospori</name>
    <dbReference type="NCBI Taxonomy" id="648752"/>
    <lineage>
        <taxon>Bacteria</taxon>
        <taxon>Bacillati</taxon>
        <taxon>Actinomycetota</taxon>
        <taxon>Actinomycetes</taxon>
        <taxon>Propionibacteriales</taxon>
        <taxon>Actinopolymorphaceae</taxon>
        <taxon>Actinopolymorpha</taxon>
    </lineage>
</organism>
<keyword evidence="4" id="KW-1185">Reference proteome</keyword>
<evidence type="ECO:0000256" key="2">
    <source>
        <dbReference type="SAM" id="SignalP"/>
    </source>
</evidence>
<name>A0A927RHD9_9ACTN</name>
<proteinExistence type="predicted"/>
<dbReference type="AlphaFoldDB" id="A0A927RHD9"/>
<feature type="chain" id="PRO_5039476906" evidence="2">
    <location>
        <begin position="26"/>
        <end position="191"/>
    </location>
</feature>
<evidence type="ECO:0000256" key="1">
    <source>
        <dbReference type="SAM" id="MobiDB-lite"/>
    </source>
</evidence>
<dbReference type="Proteomes" id="UP000638648">
    <property type="component" value="Unassembled WGS sequence"/>
</dbReference>